<dbReference type="Gene3D" id="2.102.10.10">
    <property type="entry name" value="Rieske [2Fe-2S] iron-sulphur domain"/>
    <property type="match status" value="1"/>
</dbReference>
<evidence type="ECO:0000313" key="7">
    <source>
        <dbReference type="EMBL" id="AVK08997.1"/>
    </source>
</evidence>
<gene>
    <name evidence="7" type="ORF">CSB93_5586</name>
</gene>
<comment type="cofactor">
    <cofactor evidence="1">
        <name>Fe cation</name>
        <dbReference type="ChEBI" id="CHEBI:24875"/>
    </cofactor>
</comment>
<dbReference type="EMBL" id="CP027169">
    <property type="protein sequence ID" value="AVK08997.1"/>
    <property type="molecule type" value="Genomic_DNA"/>
</dbReference>
<dbReference type="InterPro" id="IPR036922">
    <property type="entry name" value="Rieske_2Fe-2S_sf"/>
</dbReference>
<dbReference type="GO" id="GO:0016491">
    <property type="term" value="F:oxidoreductase activity"/>
    <property type="evidence" value="ECO:0007669"/>
    <property type="project" value="UniProtKB-KW"/>
</dbReference>
<keyword evidence="3" id="KW-0479">Metal-binding</keyword>
<dbReference type="Gene3D" id="3.90.380.10">
    <property type="entry name" value="Naphthalene 1,2-dioxygenase Alpha Subunit, Chain A, domain 1"/>
    <property type="match status" value="1"/>
</dbReference>
<accession>A0A2R3J534</accession>
<evidence type="ECO:0000256" key="2">
    <source>
        <dbReference type="ARBA" id="ARBA00022714"/>
    </source>
</evidence>
<dbReference type="Pfam" id="PF00848">
    <property type="entry name" value="Ring_hydroxyl_A"/>
    <property type="match status" value="1"/>
</dbReference>
<dbReference type="RefSeq" id="WP_034079492.1">
    <property type="nucleotide sequence ID" value="NZ_CP027169.1"/>
</dbReference>
<dbReference type="CDD" id="cd03469">
    <property type="entry name" value="Rieske_RO_Alpha_N"/>
    <property type="match status" value="1"/>
</dbReference>
<reference evidence="7 8" key="1">
    <citation type="submission" date="2018-02" db="EMBL/GenBank/DDBJ databases">
        <title>FDA/CDC Antimicrobial Resistant Isolate Bank Genome Sequencing.</title>
        <authorList>
            <person name="Benahmed F.H."/>
            <person name="Lutgring J.D."/>
            <person name="Yoo B."/>
            <person name="Machado M."/>
            <person name="Brown A."/>
            <person name="McAllister G."/>
            <person name="Perry A."/>
            <person name="Halpin A.L."/>
            <person name="Vavikolanu K."/>
            <person name="Ott S."/>
            <person name="Zhao X."/>
            <person name="Tallon L.J."/>
            <person name="Sadzewicz L."/>
            <person name="Aluvathingal J."/>
            <person name="Nadendla S."/>
            <person name="Voskania-kordi A."/>
            <person name="Simonyan V."/>
            <person name="Patel J."/>
            <person name="Shawar R.M."/>
        </authorList>
    </citation>
    <scope>NUCLEOTIDE SEQUENCE [LARGE SCALE GENOMIC DNA]</scope>
    <source>
        <strain evidence="7 8">AR_0356</strain>
    </source>
</reference>
<dbReference type="CDD" id="cd00680">
    <property type="entry name" value="RHO_alpha_C"/>
    <property type="match status" value="1"/>
</dbReference>
<dbReference type="Proteomes" id="UP000238390">
    <property type="component" value="Chromosome"/>
</dbReference>
<proteinExistence type="predicted"/>
<evidence type="ECO:0000256" key="6">
    <source>
        <dbReference type="ARBA" id="ARBA00023014"/>
    </source>
</evidence>
<dbReference type="PANTHER" id="PTHR43756:SF5">
    <property type="entry name" value="CHOLINE MONOOXYGENASE, CHLOROPLASTIC"/>
    <property type="match status" value="1"/>
</dbReference>
<keyword evidence="8" id="KW-1185">Reference proteome</keyword>
<protein>
    <submittedName>
        <fullName evidence="7">Ring hydroxylating alpha subunit family protein</fullName>
    </submittedName>
</protein>
<dbReference type="PROSITE" id="PS51296">
    <property type="entry name" value="RIESKE"/>
    <property type="match status" value="1"/>
</dbReference>
<evidence type="ECO:0000256" key="1">
    <source>
        <dbReference type="ARBA" id="ARBA00001962"/>
    </source>
</evidence>
<dbReference type="InterPro" id="IPR017941">
    <property type="entry name" value="Rieske_2Fe-2S"/>
</dbReference>
<dbReference type="GO" id="GO:0051537">
    <property type="term" value="F:2 iron, 2 sulfur cluster binding"/>
    <property type="evidence" value="ECO:0007669"/>
    <property type="project" value="UniProtKB-KW"/>
</dbReference>
<dbReference type="SUPFAM" id="SSF55961">
    <property type="entry name" value="Bet v1-like"/>
    <property type="match status" value="1"/>
</dbReference>
<sequence>MIKPVLPPACYTEQDWFEREQREIFGRLWLLAGLTQQLAAEDSFITRNFSGTPVLVQNVKGQLRAFRNACAHRGMPIQTADHGVRKMICPYHGWGYREDGALQGIPSAGLYNICKTERDNARLQRYALEVVGSFVFVSLSEQPLPIAEQFSSEILEFLTSSSAHFAPQVSYTRFINHYNWKLNFENILDWNHFRFVHPQTLAPLLQYSSDGVIKAPAGALSPSGVEVREPLEAGTAEEEAIDIEATVAAVLDEVCLKDLSLYERASMPYVPRWFSSLVEASNSRGAFFNCKLFPNMNFGSIHGEHFYLQQYVPLAPDRIEYHSWVFTSRLKPEVPPQPHLLWGIHHAEKRVIDEDSVLLTELQRALKSATTIGIMGDHEAPLAAMGKWYMQRLAGEDAS</sequence>
<dbReference type="GO" id="GO:0005506">
    <property type="term" value="F:iron ion binding"/>
    <property type="evidence" value="ECO:0007669"/>
    <property type="project" value="InterPro"/>
</dbReference>
<dbReference type="PRINTS" id="PR00090">
    <property type="entry name" value="RNGDIOXGNASE"/>
</dbReference>
<dbReference type="InterPro" id="IPR015879">
    <property type="entry name" value="Ring_hydroxy_dOase_asu_C_dom"/>
</dbReference>
<evidence type="ECO:0000256" key="3">
    <source>
        <dbReference type="ARBA" id="ARBA00022723"/>
    </source>
</evidence>
<keyword evidence="5" id="KW-0408">Iron</keyword>
<dbReference type="InterPro" id="IPR001663">
    <property type="entry name" value="Rng_hydr_dOase-A"/>
</dbReference>
<name>A0A2R3J534_9PSED</name>
<dbReference type="Pfam" id="PF00355">
    <property type="entry name" value="Rieske"/>
    <property type="match status" value="1"/>
</dbReference>
<keyword evidence="2" id="KW-0001">2Fe-2S</keyword>
<organism evidence="7 8">
    <name type="scientific">Pseudomonas paraeruginosa</name>
    <dbReference type="NCBI Taxonomy" id="2994495"/>
    <lineage>
        <taxon>Bacteria</taxon>
        <taxon>Pseudomonadati</taxon>
        <taxon>Pseudomonadota</taxon>
        <taxon>Gammaproteobacteria</taxon>
        <taxon>Pseudomonadales</taxon>
        <taxon>Pseudomonadaceae</taxon>
        <taxon>Pseudomonas</taxon>
    </lineage>
</organism>
<keyword evidence="4" id="KW-0560">Oxidoreductase</keyword>
<keyword evidence="6" id="KW-0411">Iron-sulfur</keyword>
<dbReference type="AlphaFoldDB" id="A0A2R3J534"/>
<dbReference type="SUPFAM" id="SSF50022">
    <property type="entry name" value="ISP domain"/>
    <property type="match status" value="1"/>
</dbReference>
<dbReference type="PANTHER" id="PTHR43756">
    <property type="entry name" value="CHOLINE MONOOXYGENASE, CHLOROPLASTIC"/>
    <property type="match status" value="1"/>
</dbReference>
<evidence type="ECO:0000313" key="8">
    <source>
        <dbReference type="Proteomes" id="UP000238390"/>
    </source>
</evidence>
<evidence type="ECO:0000256" key="5">
    <source>
        <dbReference type="ARBA" id="ARBA00023004"/>
    </source>
</evidence>
<evidence type="ECO:0000256" key="4">
    <source>
        <dbReference type="ARBA" id="ARBA00023002"/>
    </source>
</evidence>